<proteinExistence type="inferred from homology"/>
<reference evidence="5" key="1">
    <citation type="submission" date="2025-05" db="UniProtKB">
        <authorList>
            <consortium name="RefSeq"/>
        </authorList>
    </citation>
    <scope>NUCLEOTIDE SEQUENCE [LARGE SCALE GENOMIC DNA]</scope>
    <source>
        <strain evidence="5">14028-0561.14</strain>
    </source>
</reference>
<evidence type="ECO:0000256" key="2">
    <source>
        <dbReference type="ARBA" id="ARBA00024195"/>
    </source>
</evidence>
<evidence type="ECO:0000313" key="5">
    <source>
        <dbReference type="Proteomes" id="UP001652661"/>
    </source>
</evidence>
<feature type="domain" description="Peptidase S1" evidence="4">
    <location>
        <begin position="21"/>
        <end position="306"/>
    </location>
</feature>
<dbReference type="SUPFAM" id="SSF50494">
    <property type="entry name" value="Trypsin-like serine proteases"/>
    <property type="match status" value="1"/>
</dbReference>
<reference evidence="6" key="2">
    <citation type="submission" date="2025-08" db="UniProtKB">
        <authorList>
            <consortium name="RefSeq"/>
        </authorList>
    </citation>
    <scope>IDENTIFICATION</scope>
    <source>
        <strain evidence="6">14028-0561.14</strain>
        <tissue evidence="6">Whole fly</tissue>
    </source>
</reference>
<evidence type="ECO:0000259" key="4">
    <source>
        <dbReference type="PROSITE" id="PS50240"/>
    </source>
</evidence>
<feature type="chain" id="PRO_5045946987" evidence="3">
    <location>
        <begin position="25"/>
        <end position="306"/>
    </location>
</feature>
<evidence type="ECO:0000256" key="1">
    <source>
        <dbReference type="ARBA" id="ARBA00023157"/>
    </source>
</evidence>
<comment type="similarity">
    <text evidence="2">Belongs to the peptidase S1 family. CLIP subfamily.</text>
</comment>
<evidence type="ECO:0000256" key="3">
    <source>
        <dbReference type="SAM" id="SignalP"/>
    </source>
</evidence>
<keyword evidence="1" id="KW-1015">Disulfide bond</keyword>
<keyword evidence="5" id="KW-1185">Reference proteome</keyword>
<dbReference type="PANTHER" id="PTHR24256">
    <property type="entry name" value="TRYPTASE-RELATED"/>
    <property type="match status" value="1"/>
</dbReference>
<name>A0ABM4GND4_DROKI</name>
<gene>
    <name evidence="6" type="primary">LOC108081966</name>
</gene>
<dbReference type="InterPro" id="IPR001254">
    <property type="entry name" value="Trypsin_dom"/>
</dbReference>
<dbReference type="PROSITE" id="PS50240">
    <property type="entry name" value="TRYPSIN_DOM"/>
    <property type="match status" value="1"/>
</dbReference>
<dbReference type="SMART" id="SM00020">
    <property type="entry name" value="Tryp_SPc"/>
    <property type="match status" value="1"/>
</dbReference>
<accession>A0ABM4GND4</accession>
<dbReference type="Proteomes" id="UP001652661">
    <property type="component" value="Chromosome 2L"/>
</dbReference>
<dbReference type="Pfam" id="PF00089">
    <property type="entry name" value="Trypsin"/>
    <property type="match status" value="1"/>
</dbReference>
<dbReference type="RefSeq" id="XP_070144217.1">
    <property type="nucleotide sequence ID" value="XM_070288116.1"/>
</dbReference>
<keyword evidence="3" id="KW-0732">Signal</keyword>
<feature type="signal peptide" evidence="3">
    <location>
        <begin position="1"/>
        <end position="24"/>
    </location>
</feature>
<protein>
    <submittedName>
        <fullName evidence="6">Phenoloxidase-activating factor 3-like</fullName>
    </submittedName>
</protein>
<sequence>MIEGAPVFFLRCGVLTVFLTVIQGQEQQQCGKLRETQFYNHKLFTDPDEHTWIGRLFNGGEPDKPEPVSDCLAVLIHQRYAILTALCTLYNYPSTLPKYIVFGDWRANPNTKTGDCRVASEITQCSPSPQAVDIEEFAVHPLYVKGKLDNDIALAKLVRNVELSEFVQPLCLPPAQEIEGNYIGQRLEIAGFQYQPSNREEVTEELEWRIKATRHASSLEYCTSVMEPLIKENLSQSILCVVGVKTNYLQPGSPLMDFELMDGKPRNYYLVGIKTFGTLGRFRSWTFIDGYLRILPFRNWILRNIE</sequence>
<evidence type="ECO:0000313" key="6">
    <source>
        <dbReference type="RefSeq" id="XP_070144217.1"/>
    </source>
</evidence>
<dbReference type="InterPro" id="IPR043504">
    <property type="entry name" value="Peptidase_S1_PA_chymotrypsin"/>
</dbReference>
<dbReference type="GeneID" id="108081966"/>
<dbReference type="InterPro" id="IPR051487">
    <property type="entry name" value="Ser/Thr_Proteases_Immune/Dev"/>
</dbReference>
<dbReference type="Gene3D" id="2.40.10.10">
    <property type="entry name" value="Trypsin-like serine proteases"/>
    <property type="match status" value="1"/>
</dbReference>
<dbReference type="InterPro" id="IPR009003">
    <property type="entry name" value="Peptidase_S1_PA"/>
</dbReference>
<organism evidence="5 6">
    <name type="scientific">Drosophila kikkawai</name>
    <name type="common">Fruit fly</name>
    <dbReference type="NCBI Taxonomy" id="30033"/>
    <lineage>
        <taxon>Eukaryota</taxon>
        <taxon>Metazoa</taxon>
        <taxon>Ecdysozoa</taxon>
        <taxon>Arthropoda</taxon>
        <taxon>Hexapoda</taxon>
        <taxon>Insecta</taxon>
        <taxon>Pterygota</taxon>
        <taxon>Neoptera</taxon>
        <taxon>Endopterygota</taxon>
        <taxon>Diptera</taxon>
        <taxon>Brachycera</taxon>
        <taxon>Muscomorpha</taxon>
        <taxon>Ephydroidea</taxon>
        <taxon>Drosophilidae</taxon>
        <taxon>Drosophila</taxon>
        <taxon>Sophophora</taxon>
    </lineage>
</organism>